<dbReference type="OrthoDB" id="531842at2"/>
<keyword evidence="2" id="KW-1185">Reference proteome</keyword>
<dbReference type="AlphaFoldDB" id="A0A3S1BZF1"/>
<proteinExistence type="predicted"/>
<evidence type="ECO:0000313" key="2">
    <source>
        <dbReference type="Proteomes" id="UP000276103"/>
    </source>
</evidence>
<protein>
    <submittedName>
        <fullName evidence="1">Uncharacterized protein</fullName>
    </submittedName>
</protein>
<name>A0A3S1BZF1_ANAVA</name>
<comment type="caution">
    <text evidence="1">The sequence shown here is derived from an EMBL/GenBank/DDBJ whole genome shotgun (WGS) entry which is preliminary data.</text>
</comment>
<dbReference type="EMBL" id="RSCM01000016">
    <property type="protein sequence ID" value="RUS93878.1"/>
    <property type="molecule type" value="Genomic_DNA"/>
</dbReference>
<gene>
    <name evidence="1" type="ORF">DSM107003_41140</name>
</gene>
<dbReference type="RefSeq" id="WP_127055938.1">
    <property type="nucleotide sequence ID" value="NZ_RSCM01000016.1"/>
</dbReference>
<organism evidence="1 2">
    <name type="scientific">Trichormus variabilis SAG 1403-4b</name>
    <dbReference type="NCBI Taxonomy" id="447716"/>
    <lineage>
        <taxon>Bacteria</taxon>
        <taxon>Bacillati</taxon>
        <taxon>Cyanobacteriota</taxon>
        <taxon>Cyanophyceae</taxon>
        <taxon>Nostocales</taxon>
        <taxon>Nostocaceae</taxon>
        <taxon>Trichormus</taxon>
    </lineage>
</organism>
<evidence type="ECO:0000313" key="1">
    <source>
        <dbReference type="EMBL" id="RUS93878.1"/>
    </source>
</evidence>
<accession>A0A3S1BZF1</accession>
<reference evidence="1 2" key="1">
    <citation type="journal article" date="2019" name="Genome Biol. Evol.">
        <title>Day and night: Metabolic profiles and evolutionary relationships of six axenic non-marine cyanobacteria.</title>
        <authorList>
            <person name="Will S.E."/>
            <person name="Henke P."/>
            <person name="Boedeker C."/>
            <person name="Huang S."/>
            <person name="Brinkmann H."/>
            <person name="Rohde M."/>
            <person name="Jarek M."/>
            <person name="Friedl T."/>
            <person name="Seufert S."/>
            <person name="Schumacher M."/>
            <person name="Overmann J."/>
            <person name="Neumann-Schaal M."/>
            <person name="Petersen J."/>
        </authorList>
    </citation>
    <scope>NUCLEOTIDE SEQUENCE [LARGE SCALE GENOMIC DNA]</scope>
    <source>
        <strain evidence="1 2">SAG 1403-4b</strain>
    </source>
</reference>
<sequence>MTDERQTQYFNLIDELLQCPNGQEPDILESQPELVDSGLVHSMLQVATMFAHEGNQDGAQFLFFIAKELAKQLGLYPEVSNEVAHQE</sequence>
<dbReference type="Proteomes" id="UP000276103">
    <property type="component" value="Unassembled WGS sequence"/>
</dbReference>